<proteinExistence type="predicted"/>
<dbReference type="AlphaFoldDB" id="A0A0G1U1L8"/>
<gene>
    <name evidence="1" type="ORF">UY16_C0015G0035</name>
</gene>
<name>A0A0G1U1L8_9BACT</name>
<evidence type="ECO:0000313" key="2">
    <source>
        <dbReference type="Proteomes" id="UP000034739"/>
    </source>
</evidence>
<evidence type="ECO:0000313" key="1">
    <source>
        <dbReference type="EMBL" id="KKU87997.1"/>
    </source>
</evidence>
<accession>A0A0G1U1L8</accession>
<protein>
    <submittedName>
        <fullName evidence="1">Uncharacterized protein</fullName>
    </submittedName>
</protein>
<organism evidence="1 2">
    <name type="scientific">Candidatus Gottesmanbacteria bacterium GW2011_GWA2_47_9</name>
    <dbReference type="NCBI Taxonomy" id="1618445"/>
    <lineage>
        <taxon>Bacteria</taxon>
        <taxon>Candidatus Gottesmaniibacteriota</taxon>
    </lineage>
</organism>
<dbReference type="EMBL" id="LCOY01000015">
    <property type="protein sequence ID" value="KKU87997.1"/>
    <property type="molecule type" value="Genomic_DNA"/>
</dbReference>
<comment type="caution">
    <text evidence="1">The sequence shown here is derived from an EMBL/GenBank/DDBJ whole genome shotgun (WGS) entry which is preliminary data.</text>
</comment>
<reference evidence="1 2" key="1">
    <citation type="journal article" date="2015" name="Nature">
        <title>rRNA introns, odd ribosomes, and small enigmatic genomes across a large radiation of phyla.</title>
        <authorList>
            <person name="Brown C.T."/>
            <person name="Hug L.A."/>
            <person name="Thomas B.C."/>
            <person name="Sharon I."/>
            <person name="Castelle C.J."/>
            <person name="Singh A."/>
            <person name="Wilkins M.J."/>
            <person name="Williams K.H."/>
            <person name="Banfield J.F."/>
        </authorList>
    </citation>
    <scope>NUCLEOTIDE SEQUENCE [LARGE SCALE GENOMIC DNA]</scope>
</reference>
<sequence>MPEPGEAPQIDSAQHAPRHGQAFQYNVVESPEAVTGEIIKVSVDDPANQEEVYNAVEAQAQARYWFLSKDYEQAQLIERYDIELAEGVTVGVFNFQERQLTQTEIGRIGHALGQFYHRLKDKSLWNLESIQIRAKDEINGKSGQPFRGLEVPSQRRFELFPATFEEGKYRGVMNTSNVEGATVHEAGHIILERALLLFWNKYGVELGWRTVEDVRIELPGGHIVYDYNIEPSRCPSEYASYQKDDDRAESVAKFLLDREGLDPLRAQLVGEVFIDGSLDIPDPDIQKVELVLPDAPVLNVRVEQNVDGNFVPIGRGRRIGKSKPVVPLVEFRAQNGIV</sequence>
<dbReference type="Proteomes" id="UP000034739">
    <property type="component" value="Unassembled WGS sequence"/>
</dbReference>